<gene>
    <name evidence="2" type="ORF">AVDCRST_MAG49-2356</name>
</gene>
<name>A0A6J4UXA5_9BACT</name>
<accession>A0A6J4UXA5</accession>
<organism evidence="2">
    <name type="scientific">uncultured Thermomicrobiales bacterium</name>
    <dbReference type="NCBI Taxonomy" id="1645740"/>
    <lineage>
        <taxon>Bacteria</taxon>
        <taxon>Pseudomonadati</taxon>
        <taxon>Thermomicrobiota</taxon>
        <taxon>Thermomicrobia</taxon>
        <taxon>Thermomicrobiales</taxon>
        <taxon>environmental samples</taxon>
    </lineage>
</organism>
<sequence length="51" mass="5739">MIPAIGRGRPPRCSRRRVVDCSPDRIPDPGGRRRFARRDRGRLQPGSSPSL</sequence>
<feature type="region of interest" description="Disordered" evidence="1">
    <location>
        <begin position="1"/>
        <end position="51"/>
    </location>
</feature>
<proteinExistence type="predicted"/>
<feature type="compositionally biased region" description="Basic and acidic residues" evidence="1">
    <location>
        <begin position="17"/>
        <end position="31"/>
    </location>
</feature>
<reference evidence="2" key="1">
    <citation type="submission" date="2020-02" db="EMBL/GenBank/DDBJ databases">
        <authorList>
            <person name="Meier V. D."/>
        </authorList>
    </citation>
    <scope>NUCLEOTIDE SEQUENCE</scope>
    <source>
        <strain evidence="2">AVDCRST_MAG49</strain>
    </source>
</reference>
<protein>
    <submittedName>
        <fullName evidence="2">Uncharacterized protein</fullName>
    </submittedName>
</protein>
<evidence type="ECO:0000256" key="1">
    <source>
        <dbReference type="SAM" id="MobiDB-lite"/>
    </source>
</evidence>
<evidence type="ECO:0000313" key="2">
    <source>
        <dbReference type="EMBL" id="CAA9558741.1"/>
    </source>
</evidence>
<dbReference type="EMBL" id="CADCWG010000156">
    <property type="protein sequence ID" value="CAA9558741.1"/>
    <property type="molecule type" value="Genomic_DNA"/>
</dbReference>
<dbReference type="AlphaFoldDB" id="A0A6J4UXA5"/>